<sequence length="118" mass="13529">MRYLVLTILLATCCLCQDVIFPDQLQALKEASEYDLSKQKDESMSERFYKADIFGVDYENGAEAKKLINDWVSNKTEGLIPSMLSDAPNAETQAIIASALYFEGEWMTHFMPEEFTRR</sequence>
<dbReference type="PANTHER" id="PTHR11461">
    <property type="entry name" value="SERINE PROTEASE INHIBITOR, SERPIN"/>
    <property type="match status" value="1"/>
</dbReference>
<keyword evidence="1" id="KW-0646">Protease inhibitor</keyword>
<evidence type="ECO:0000256" key="1">
    <source>
        <dbReference type="ARBA" id="ARBA00022690"/>
    </source>
</evidence>
<dbReference type="EMBL" id="CADCXV010000906">
    <property type="protein sequence ID" value="CAB0038431.1"/>
    <property type="molecule type" value="Genomic_DNA"/>
</dbReference>
<proteinExistence type="predicted"/>
<evidence type="ECO:0000256" key="3">
    <source>
        <dbReference type="SAM" id="SignalP"/>
    </source>
</evidence>
<feature type="signal peptide" evidence="3">
    <location>
        <begin position="1"/>
        <end position="16"/>
    </location>
</feature>
<accession>A0A6H5IML0</accession>
<gene>
    <name evidence="5" type="ORF">TBRA_LOCUS10212</name>
</gene>
<dbReference type="GO" id="GO:0004867">
    <property type="term" value="F:serine-type endopeptidase inhibitor activity"/>
    <property type="evidence" value="ECO:0007669"/>
    <property type="project" value="UniProtKB-KW"/>
</dbReference>
<dbReference type="InterPro" id="IPR036186">
    <property type="entry name" value="Serpin_sf"/>
</dbReference>
<reference evidence="5 6" key="1">
    <citation type="submission" date="2020-02" db="EMBL/GenBank/DDBJ databases">
        <authorList>
            <person name="Ferguson B K."/>
        </authorList>
    </citation>
    <scope>NUCLEOTIDE SEQUENCE [LARGE SCALE GENOMIC DNA]</scope>
</reference>
<dbReference type="AlphaFoldDB" id="A0A6H5IML0"/>
<dbReference type="InterPro" id="IPR042178">
    <property type="entry name" value="Serpin_sf_1"/>
</dbReference>
<dbReference type="OrthoDB" id="9518664at2759"/>
<keyword evidence="6" id="KW-1185">Reference proteome</keyword>
<dbReference type="SUPFAM" id="SSF56574">
    <property type="entry name" value="Serpins"/>
    <property type="match status" value="1"/>
</dbReference>
<dbReference type="Gene3D" id="3.30.497.10">
    <property type="entry name" value="Antithrombin, subunit I, domain 2"/>
    <property type="match status" value="1"/>
</dbReference>
<evidence type="ECO:0000259" key="4">
    <source>
        <dbReference type="Pfam" id="PF00079"/>
    </source>
</evidence>
<dbReference type="PANTHER" id="PTHR11461:SF342">
    <property type="entry name" value="SERINE PROTEASE INHIBITOR 28DC"/>
    <property type="match status" value="1"/>
</dbReference>
<protein>
    <recommendedName>
        <fullName evidence="4">Serpin domain-containing protein</fullName>
    </recommendedName>
</protein>
<evidence type="ECO:0000313" key="6">
    <source>
        <dbReference type="Proteomes" id="UP000479190"/>
    </source>
</evidence>
<dbReference type="InterPro" id="IPR000215">
    <property type="entry name" value="Serpin_fam"/>
</dbReference>
<keyword evidence="2" id="KW-0722">Serine protease inhibitor</keyword>
<keyword evidence="3" id="KW-0732">Signal</keyword>
<feature type="domain" description="Serpin" evidence="4">
    <location>
        <begin position="43"/>
        <end position="115"/>
    </location>
</feature>
<organism evidence="5 6">
    <name type="scientific">Trichogramma brassicae</name>
    <dbReference type="NCBI Taxonomy" id="86971"/>
    <lineage>
        <taxon>Eukaryota</taxon>
        <taxon>Metazoa</taxon>
        <taxon>Ecdysozoa</taxon>
        <taxon>Arthropoda</taxon>
        <taxon>Hexapoda</taxon>
        <taxon>Insecta</taxon>
        <taxon>Pterygota</taxon>
        <taxon>Neoptera</taxon>
        <taxon>Endopterygota</taxon>
        <taxon>Hymenoptera</taxon>
        <taxon>Apocrita</taxon>
        <taxon>Proctotrupomorpha</taxon>
        <taxon>Chalcidoidea</taxon>
        <taxon>Trichogrammatidae</taxon>
        <taxon>Trichogramma</taxon>
    </lineage>
</organism>
<dbReference type="GO" id="GO:0005615">
    <property type="term" value="C:extracellular space"/>
    <property type="evidence" value="ECO:0007669"/>
    <property type="project" value="InterPro"/>
</dbReference>
<feature type="chain" id="PRO_5026225942" description="Serpin domain-containing protein" evidence="3">
    <location>
        <begin position="17"/>
        <end position="118"/>
    </location>
</feature>
<dbReference type="InterPro" id="IPR023796">
    <property type="entry name" value="Serpin_dom"/>
</dbReference>
<evidence type="ECO:0000256" key="2">
    <source>
        <dbReference type="ARBA" id="ARBA00022900"/>
    </source>
</evidence>
<dbReference type="Proteomes" id="UP000479190">
    <property type="component" value="Unassembled WGS sequence"/>
</dbReference>
<name>A0A6H5IML0_9HYME</name>
<evidence type="ECO:0000313" key="5">
    <source>
        <dbReference type="EMBL" id="CAB0038431.1"/>
    </source>
</evidence>
<dbReference type="Pfam" id="PF00079">
    <property type="entry name" value="Serpin"/>
    <property type="match status" value="1"/>
</dbReference>